<dbReference type="AlphaFoldDB" id="A0A1A3C8J2"/>
<evidence type="ECO:0000313" key="2">
    <source>
        <dbReference type="EMBL" id="OBI82086.1"/>
    </source>
</evidence>
<evidence type="ECO:0000313" key="3">
    <source>
        <dbReference type="Proteomes" id="UP000093795"/>
    </source>
</evidence>
<dbReference type="Proteomes" id="UP000093795">
    <property type="component" value="Unassembled WGS sequence"/>
</dbReference>
<gene>
    <name evidence="2" type="ORF">A9X01_22615</name>
</gene>
<accession>A0A1A3C8J2</accession>
<comment type="caution">
    <text evidence="2">The sequence shown here is derived from an EMBL/GenBank/DDBJ whole genome shotgun (WGS) entry which is preliminary data.</text>
</comment>
<dbReference type="eggNOG" id="ENOG5031KY7">
    <property type="taxonomic scope" value="Bacteria"/>
</dbReference>
<proteinExistence type="predicted"/>
<dbReference type="OrthoDB" id="4637980at2"/>
<dbReference type="RefSeq" id="WP_065121554.1">
    <property type="nucleotide sequence ID" value="NZ_LZKQ01000177.1"/>
</dbReference>
<sequence>MDTLTRLGFSATSMVVVAASTVTLGAGIATANSPVPISSVLRRCDFSAVQTWTQVPRTSAGRGVANIHTSGSTVVADVNMVISNSPGAHYDIGLIQMPRPSSETCGPGDPGTTFTGLDTDGAGVANVTITAPLRQGATGVWVFVASPHPNNQAPAEFYTSEYVSPV</sequence>
<evidence type="ECO:0000256" key="1">
    <source>
        <dbReference type="SAM" id="SignalP"/>
    </source>
</evidence>
<protein>
    <submittedName>
        <fullName evidence="2">Uncharacterized protein</fullName>
    </submittedName>
</protein>
<feature type="signal peptide" evidence="1">
    <location>
        <begin position="1"/>
        <end position="31"/>
    </location>
</feature>
<organism evidence="2 3">
    <name type="scientific">Mycobacterium asiaticum</name>
    <dbReference type="NCBI Taxonomy" id="1790"/>
    <lineage>
        <taxon>Bacteria</taxon>
        <taxon>Bacillati</taxon>
        <taxon>Actinomycetota</taxon>
        <taxon>Actinomycetes</taxon>
        <taxon>Mycobacteriales</taxon>
        <taxon>Mycobacteriaceae</taxon>
        <taxon>Mycobacterium</taxon>
    </lineage>
</organism>
<feature type="chain" id="PRO_5008320664" evidence="1">
    <location>
        <begin position="32"/>
        <end position="166"/>
    </location>
</feature>
<keyword evidence="1" id="KW-0732">Signal</keyword>
<name>A0A1A3C8J2_MYCAS</name>
<dbReference type="EMBL" id="LZKQ01000177">
    <property type="protein sequence ID" value="OBI82086.1"/>
    <property type="molecule type" value="Genomic_DNA"/>
</dbReference>
<dbReference type="STRING" id="1790.A5645_02910"/>
<reference evidence="2 3" key="1">
    <citation type="submission" date="2016-06" db="EMBL/GenBank/DDBJ databases">
        <authorList>
            <person name="Kjaerup R.B."/>
            <person name="Dalgaard T.S."/>
            <person name="Juul-Madsen H.R."/>
        </authorList>
    </citation>
    <scope>NUCLEOTIDE SEQUENCE [LARGE SCALE GENOMIC DNA]</scope>
    <source>
        <strain evidence="2 3">1081914.2</strain>
    </source>
</reference>